<evidence type="ECO:0000313" key="2">
    <source>
        <dbReference type="Proteomes" id="UP000799444"/>
    </source>
</evidence>
<dbReference type="Proteomes" id="UP000799444">
    <property type="component" value="Unassembled WGS sequence"/>
</dbReference>
<name>A0A9P4QP79_9PLEO</name>
<comment type="caution">
    <text evidence="1">The sequence shown here is derived from an EMBL/GenBank/DDBJ whole genome shotgun (WGS) entry which is preliminary data.</text>
</comment>
<evidence type="ECO:0000313" key="1">
    <source>
        <dbReference type="EMBL" id="KAF2731118.1"/>
    </source>
</evidence>
<dbReference type="SUPFAM" id="SSF52047">
    <property type="entry name" value="RNI-like"/>
    <property type="match status" value="1"/>
</dbReference>
<dbReference type="AlphaFoldDB" id="A0A9P4QP79"/>
<protein>
    <recommendedName>
        <fullName evidence="3">F-box domain-containing protein</fullName>
    </recommendedName>
</protein>
<keyword evidence="2" id="KW-1185">Reference proteome</keyword>
<dbReference type="EMBL" id="ML996202">
    <property type="protein sequence ID" value="KAF2731118.1"/>
    <property type="molecule type" value="Genomic_DNA"/>
</dbReference>
<organism evidence="1 2">
    <name type="scientific">Polyplosphaeria fusca</name>
    <dbReference type="NCBI Taxonomy" id="682080"/>
    <lineage>
        <taxon>Eukaryota</taxon>
        <taxon>Fungi</taxon>
        <taxon>Dikarya</taxon>
        <taxon>Ascomycota</taxon>
        <taxon>Pezizomycotina</taxon>
        <taxon>Dothideomycetes</taxon>
        <taxon>Pleosporomycetidae</taxon>
        <taxon>Pleosporales</taxon>
        <taxon>Tetraplosphaeriaceae</taxon>
        <taxon>Polyplosphaeria</taxon>
    </lineage>
</organism>
<sequence length="507" mass="57587">MSSHASNFDSLPDELVLEIVRHLQLVRKTSSTSSRGQASNYEDNRQDENAARSGALQALCLVNRHISGIATPILYSSFILDLSTRPDRCPTSLLLHTIIQKPHLAKNIQYIENRIEDVVSRTSQHDFYEWFGSAQRHQREILAKGCTLWESTLSDNETSWVKHFMEYPDEAEIALLIALSPNLAHLYLATVESFPPSIWDFIGFALRGGELKPRQYPRLKTLCIELEQRQDWVSGGEWFRQLASHLPHLPSLEYLHTNGMFCKAASLSLPPRSLALTSVYFSNTNLDLREICDFVSACAGLKHFACDYRPLEDGRTDFHLEDLRSALEKHKHTLESLYLDIRHVAMHKSMEARVYPLGPLTAFTSLRDLTLCTASLFGDPENHDQLDSTELAPYWNHVRPPLRISSLLPEYIERLSIVSGAPLQGIHTFRAWHDLKDDLIPNATNGKRASVSLKEVRIALVDKEVLKEYDWVWKGPCDGGPRVVVSGEEFRPFFLDDAPKASLSLEF</sequence>
<dbReference type="Gene3D" id="3.80.10.10">
    <property type="entry name" value="Ribonuclease Inhibitor"/>
    <property type="match status" value="1"/>
</dbReference>
<gene>
    <name evidence="1" type="ORF">EJ04DRAFT_16430</name>
</gene>
<reference evidence="1" key="1">
    <citation type="journal article" date="2020" name="Stud. Mycol.">
        <title>101 Dothideomycetes genomes: a test case for predicting lifestyles and emergence of pathogens.</title>
        <authorList>
            <person name="Haridas S."/>
            <person name="Albert R."/>
            <person name="Binder M."/>
            <person name="Bloem J."/>
            <person name="Labutti K."/>
            <person name="Salamov A."/>
            <person name="Andreopoulos B."/>
            <person name="Baker S."/>
            <person name="Barry K."/>
            <person name="Bills G."/>
            <person name="Bluhm B."/>
            <person name="Cannon C."/>
            <person name="Castanera R."/>
            <person name="Culley D."/>
            <person name="Daum C."/>
            <person name="Ezra D."/>
            <person name="Gonzalez J."/>
            <person name="Henrissat B."/>
            <person name="Kuo A."/>
            <person name="Liang C."/>
            <person name="Lipzen A."/>
            <person name="Lutzoni F."/>
            <person name="Magnuson J."/>
            <person name="Mondo S."/>
            <person name="Nolan M."/>
            <person name="Ohm R."/>
            <person name="Pangilinan J."/>
            <person name="Park H.-J."/>
            <person name="Ramirez L."/>
            <person name="Alfaro M."/>
            <person name="Sun H."/>
            <person name="Tritt A."/>
            <person name="Yoshinaga Y."/>
            <person name="Zwiers L.-H."/>
            <person name="Turgeon B."/>
            <person name="Goodwin S."/>
            <person name="Spatafora J."/>
            <person name="Crous P."/>
            <person name="Grigoriev I."/>
        </authorList>
    </citation>
    <scope>NUCLEOTIDE SEQUENCE</scope>
    <source>
        <strain evidence="1">CBS 125425</strain>
    </source>
</reference>
<dbReference type="InterPro" id="IPR032675">
    <property type="entry name" value="LRR_dom_sf"/>
</dbReference>
<dbReference type="OrthoDB" id="2520703at2759"/>
<accession>A0A9P4QP79</accession>
<proteinExistence type="predicted"/>
<evidence type="ECO:0008006" key="3">
    <source>
        <dbReference type="Google" id="ProtNLM"/>
    </source>
</evidence>